<dbReference type="Proteomes" id="UP001185012">
    <property type="component" value="Unassembled WGS sequence"/>
</dbReference>
<evidence type="ECO:0000313" key="4">
    <source>
        <dbReference type="Proteomes" id="UP001185012"/>
    </source>
</evidence>
<gene>
    <name evidence="3" type="ORF">JOE21_000948</name>
</gene>
<evidence type="ECO:0000256" key="1">
    <source>
        <dbReference type="ARBA" id="ARBA00023157"/>
    </source>
</evidence>
<sequence>MARTESNMIPLGSQAPSFSLPDVVSGRTLSLKELKSERATVLMFICNHCPFVKHVQEQLVQLAKDYQPQQVSFIAINANDAEAYPDDSPEKMKEVAEELGYPFPYLFDETQETARTYQAACTPDFYVFDGEMQLVYRGQLDDSRPENGIPVTGESLRGALDRLLQGKPVPTDQKPSLGCNIKWKQ</sequence>
<dbReference type="InterPro" id="IPR047262">
    <property type="entry name" value="PRX-like1"/>
</dbReference>
<keyword evidence="4" id="KW-1185">Reference proteome</keyword>
<accession>A0ABU1IJK0</accession>
<organism evidence="3 4">
    <name type="scientific">Desmospora profundinema</name>
    <dbReference type="NCBI Taxonomy" id="1571184"/>
    <lineage>
        <taxon>Bacteria</taxon>
        <taxon>Bacillati</taxon>
        <taxon>Bacillota</taxon>
        <taxon>Bacilli</taxon>
        <taxon>Bacillales</taxon>
        <taxon>Thermoactinomycetaceae</taxon>
        <taxon>Desmospora</taxon>
    </lineage>
</organism>
<dbReference type="EMBL" id="JAVDQG010000002">
    <property type="protein sequence ID" value="MDR6224957.1"/>
    <property type="molecule type" value="Genomic_DNA"/>
</dbReference>
<dbReference type="InterPro" id="IPR036249">
    <property type="entry name" value="Thioredoxin-like_sf"/>
</dbReference>
<dbReference type="PANTHER" id="PTHR43640">
    <property type="entry name" value="OS07G0260300 PROTEIN"/>
    <property type="match status" value="1"/>
</dbReference>
<reference evidence="3 4" key="1">
    <citation type="submission" date="2023-07" db="EMBL/GenBank/DDBJ databases">
        <title>Genomic Encyclopedia of Type Strains, Phase IV (KMG-IV): sequencing the most valuable type-strain genomes for metagenomic binning, comparative biology and taxonomic classification.</title>
        <authorList>
            <person name="Goeker M."/>
        </authorList>
    </citation>
    <scope>NUCLEOTIDE SEQUENCE [LARGE SCALE GENOMIC DNA]</scope>
    <source>
        <strain evidence="3 4">DSM 45903</strain>
    </source>
</reference>
<dbReference type="Gene3D" id="3.40.30.10">
    <property type="entry name" value="Glutaredoxin"/>
    <property type="match status" value="1"/>
</dbReference>
<keyword evidence="1" id="KW-1015">Disulfide bond</keyword>
<dbReference type="GO" id="GO:0016853">
    <property type="term" value="F:isomerase activity"/>
    <property type="evidence" value="ECO:0007669"/>
    <property type="project" value="UniProtKB-KW"/>
</dbReference>
<name>A0ABU1IJK0_9BACL</name>
<dbReference type="PROSITE" id="PS51352">
    <property type="entry name" value="THIOREDOXIN_2"/>
    <property type="match status" value="1"/>
</dbReference>
<dbReference type="CDD" id="cd02969">
    <property type="entry name" value="PRX_like1"/>
    <property type="match status" value="1"/>
</dbReference>
<dbReference type="Pfam" id="PF00578">
    <property type="entry name" value="AhpC-TSA"/>
    <property type="match status" value="1"/>
</dbReference>
<feature type="domain" description="Thioredoxin" evidence="2">
    <location>
        <begin position="9"/>
        <end position="165"/>
    </location>
</feature>
<dbReference type="PANTHER" id="PTHR43640:SF1">
    <property type="entry name" value="THIOREDOXIN-DEPENDENT PEROXIREDOXIN"/>
    <property type="match status" value="1"/>
</dbReference>
<dbReference type="InterPro" id="IPR013766">
    <property type="entry name" value="Thioredoxin_domain"/>
</dbReference>
<dbReference type="RefSeq" id="WP_309862979.1">
    <property type="nucleotide sequence ID" value="NZ_JAVDQG010000002.1"/>
</dbReference>
<dbReference type="SUPFAM" id="SSF52833">
    <property type="entry name" value="Thioredoxin-like"/>
    <property type="match status" value="1"/>
</dbReference>
<protein>
    <submittedName>
        <fullName evidence="3">Thiol-disulfide isomerase/thioredoxin</fullName>
    </submittedName>
</protein>
<comment type="caution">
    <text evidence="3">The sequence shown here is derived from an EMBL/GenBank/DDBJ whole genome shotgun (WGS) entry which is preliminary data.</text>
</comment>
<proteinExistence type="predicted"/>
<dbReference type="InterPro" id="IPR000866">
    <property type="entry name" value="AhpC/TSA"/>
</dbReference>
<evidence type="ECO:0000259" key="2">
    <source>
        <dbReference type="PROSITE" id="PS51352"/>
    </source>
</evidence>
<keyword evidence="3" id="KW-0413">Isomerase</keyword>
<evidence type="ECO:0000313" key="3">
    <source>
        <dbReference type="EMBL" id="MDR6224957.1"/>
    </source>
</evidence>